<dbReference type="SUPFAM" id="SSF55186">
    <property type="entry name" value="ThrRS/AlaRS common domain"/>
    <property type="match status" value="1"/>
</dbReference>
<evidence type="ECO:0000256" key="2">
    <source>
        <dbReference type="ARBA" id="ARBA00004496"/>
    </source>
</evidence>
<reference evidence="9" key="1">
    <citation type="journal article" date="2019" name="Int. J. Syst. Evol. Microbiol.">
        <title>The Global Catalogue of Microorganisms (GCM) 10K type strain sequencing project: providing services to taxonomists for standard genome sequencing and annotation.</title>
        <authorList>
            <consortium name="The Broad Institute Genomics Platform"/>
            <consortium name="The Broad Institute Genome Sequencing Center for Infectious Disease"/>
            <person name="Wu L."/>
            <person name="Ma J."/>
        </authorList>
    </citation>
    <scope>NUCLEOTIDE SEQUENCE [LARGE SCALE GENOMIC DNA]</scope>
    <source>
        <strain evidence="9">JCM 17805</strain>
    </source>
</reference>
<proteinExistence type="predicted"/>
<dbReference type="InterPro" id="IPR018163">
    <property type="entry name" value="Thr/Ala-tRNA-synth_IIc_edit"/>
</dbReference>
<dbReference type="Proteomes" id="UP001500604">
    <property type="component" value="Unassembled WGS sequence"/>
</dbReference>
<evidence type="ECO:0000256" key="6">
    <source>
        <dbReference type="ARBA" id="ARBA00032577"/>
    </source>
</evidence>
<dbReference type="PANTHER" id="PTHR43462">
    <property type="entry name" value="ALANYL-TRNA EDITING PROTEIN"/>
    <property type="match status" value="1"/>
</dbReference>
<dbReference type="Gene3D" id="2.40.30.130">
    <property type="match status" value="1"/>
</dbReference>
<dbReference type="SMART" id="SM00863">
    <property type="entry name" value="tRNA_SAD"/>
    <property type="match status" value="1"/>
</dbReference>
<dbReference type="InterPro" id="IPR012947">
    <property type="entry name" value="tRNA_SAD"/>
</dbReference>
<dbReference type="PROSITE" id="PS50860">
    <property type="entry name" value="AA_TRNA_LIGASE_II_ALA"/>
    <property type="match status" value="1"/>
</dbReference>
<dbReference type="Pfam" id="PF01411">
    <property type="entry name" value="tRNA-synt_2c"/>
    <property type="match status" value="1"/>
</dbReference>
<evidence type="ECO:0000313" key="8">
    <source>
        <dbReference type="EMBL" id="GAA4650598.1"/>
    </source>
</evidence>
<evidence type="ECO:0000256" key="1">
    <source>
        <dbReference type="ARBA" id="ARBA00001947"/>
    </source>
</evidence>
<keyword evidence="9" id="KW-1185">Reference proteome</keyword>
<accession>A0ABP8V2Y8</accession>
<gene>
    <name evidence="8" type="ORF">GCM10023116_28810</name>
</gene>
<keyword evidence="5" id="KW-0862">Zinc</keyword>
<organism evidence="8 9">
    <name type="scientific">Kistimonas scapharcae</name>
    <dbReference type="NCBI Taxonomy" id="1036133"/>
    <lineage>
        <taxon>Bacteria</taxon>
        <taxon>Pseudomonadati</taxon>
        <taxon>Pseudomonadota</taxon>
        <taxon>Gammaproteobacteria</taxon>
        <taxon>Oceanospirillales</taxon>
        <taxon>Endozoicomonadaceae</taxon>
        <taxon>Kistimonas</taxon>
    </lineage>
</organism>
<dbReference type="SUPFAM" id="SSF50447">
    <property type="entry name" value="Translation proteins"/>
    <property type="match status" value="1"/>
</dbReference>
<dbReference type="InterPro" id="IPR018165">
    <property type="entry name" value="Ala-tRNA-synth_IIc_core"/>
</dbReference>
<evidence type="ECO:0000256" key="5">
    <source>
        <dbReference type="ARBA" id="ARBA00022833"/>
    </source>
</evidence>
<dbReference type="Pfam" id="PF07973">
    <property type="entry name" value="tRNA_SAD"/>
    <property type="match status" value="1"/>
</dbReference>
<keyword evidence="4" id="KW-0479">Metal-binding</keyword>
<evidence type="ECO:0000256" key="4">
    <source>
        <dbReference type="ARBA" id="ARBA00022723"/>
    </source>
</evidence>
<dbReference type="Gene3D" id="3.30.980.10">
    <property type="entry name" value="Threonyl-trna Synthetase, Chain A, domain 2"/>
    <property type="match status" value="1"/>
</dbReference>
<dbReference type="EMBL" id="BAABFL010000408">
    <property type="protein sequence ID" value="GAA4650598.1"/>
    <property type="molecule type" value="Genomic_DNA"/>
</dbReference>
<comment type="cofactor">
    <cofactor evidence="1">
        <name>Zn(2+)</name>
        <dbReference type="ChEBI" id="CHEBI:29105"/>
    </cofactor>
</comment>
<dbReference type="InterPro" id="IPR009000">
    <property type="entry name" value="Transl_B-barrel_sf"/>
</dbReference>
<dbReference type="PANTHER" id="PTHR43462:SF1">
    <property type="entry name" value="ALANYL-TRNA EDITING PROTEIN AARSD1"/>
    <property type="match status" value="1"/>
</dbReference>
<name>A0ABP8V2Y8_9GAMM</name>
<dbReference type="InterPro" id="IPR018164">
    <property type="entry name" value="Ala-tRNA-synth_IIc_N"/>
</dbReference>
<comment type="caution">
    <text evidence="8">The sequence shown here is derived from an EMBL/GenBank/DDBJ whole genome shotgun (WGS) entry which is preliminary data.</text>
</comment>
<protein>
    <recommendedName>
        <fullName evidence="3">Alanine--tRNA ligase</fullName>
    </recommendedName>
    <alternativeName>
        <fullName evidence="6">Alanyl-tRNA synthetase</fullName>
    </alternativeName>
</protein>
<evidence type="ECO:0000256" key="3">
    <source>
        <dbReference type="ARBA" id="ARBA00017959"/>
    </source>
</evidence>
<feature type="domain" description="Alanyl-transfer RNA synthetases family profile" evidence="7">
    <location>
        <begin position="1"/>
        <end position="242"/>
    </location>
</feature>
<sequence length="242" mass="26349">MNHSAPVFYQDPYQKVLTTTVSSIQDQNVVLAETIFYPTGGGQPGDTGHINASNGSQFTITNTRKDRESGAIVHEVSEAPLDLQPGDTVTVTLDWSRRYAHMRMHTCMHLLCSLIPCGVTGGALTADKGRLDFDMGNFDANKELLTQQLNALIGQAEPISIECLEASLLDTNPELVRTMSVQPPRGAGKIRMVRAGATDYQPCGGTHVANTREIGPVRISKIENNGQRNKRVVIVFSNGEKQ</sequence>
<evidence type="ECO:0000313" key="9">
    <source>
        <dbReference type="Proteomes" id="UP001500604"/>
    </source>
</evidence>
<evidence type="ECO:0000259" key="7">
    <source>
        <dbReference type="PROSITE" id="PS50860"/>
    </source>
</evidence>
<dbReference type="InterPro" id="IPR051335">
    <property type="entry name" value="Alanyl-tRNA_Editing_Enzymes"/>
</dbReference>
<comment type="subcellular location">
    <subcellularLocation>
        <location evidence="2">Cytoplasm</location>
    </subcellularLocation>
</comment>
<dbReference type="RefSeq" id="WP_345196804.1">
    <property type="nucleotide sequence ID" value="NZ_BAABFL010000408.1"/>
</dbReference>